<dbReference type="EMBL" id="SMCQ01000001">
    <property type="protein sequence ID" value="TCW02985.1"/>
    <property type="molecule type" value="Genomic_DNA"/>
</dbReference>
<dbReference type="SMART" id="SM00850">
    <property type="entry name" value="LytTR"/>
    <property type="match status" value="1"/>
</dbReference>
<gene>
    <name evidence="2" type="ORF">EDD60_101291</name>
</gene>
<evidence type="ECO:0000259" key="1">
    <source>
        <dbReference type="PROSITE" id="PS50930"/>
    </source>
</evidence>
<evidence type="ECO:0000313" key="3">
    <source>
        <dbReference type="Proteomes" id="UP000295515"/>
    </source>
</evidence>
<dbReference type="PANTHER" id="PTHR37299:SF4">
    <property type="entry name" value="TRANSCRIPTIONAL REGULATOR"/>
    <property type="match status" value="1"/>
</dbReference>
<dbReference type="GeneID" id="98914114"/>
<comment type="caution">
    <text evidence="2">The sequence shown here is derived from an EMBL/GenBank/DDBJ whole genome shotgun (WGS) entry which is preliminary data.</text>
</comment>
<protein>
    <submittedName>
        <fullName evidence="2">LytTR family transcriptional regulator</fullName>
    </submittedName>
</protein>
<dbReference type="AlphaFoldDB" id="A0A4R3Z9A3"/>
<dbReference type="Pfam" id="PF04397">
    <property type="entry name" value="LytTR"/>
    <property type="match status" value="1"/>
</dbReference>
<dbReference type="Gene3D" id="2.40.50.1020">
    <property type="entry name" value="LytTr DNA-binding domain"/>
    <property type="match status" value="1"/>
</dbReference>
<sequence>MRIKDNEDLLILQIEFETYEEKEKVLTLINTMNTKIIGYKRDKKYFIQIESIYYIELIDKKTFIYTKEECYESPLWLYQIEEQLDQQFIRVNKSTILNMKYIKSLKADIGSRIIVYLDNQDQVLVSRTYAKEFKKRLGGE</sequence>
<keyword evidence="3" id="KW-1185">Reference proteome</keyword>
<accession>A0A4R3Z9A3</accession>
<dbReference type="PROSITE" id="PS50930">
    <property type="entry name" value="HTH_LYTTR"/>
    <property type="match status" value="1"/>
</dbReference>
<dbReference type="InterPro" id="IPR046947">
    <property type="entry name" value="LytR-like"/>
</dbReference>
<dbReference type="Proteomes" id="UP000295515">
    <property type="component" value="Unassembled WGS sequence"/>
</dbReference>
<dbReference type="PANTHER" id="PTHR37299">
    <property type="entry name" value="TRANSCRIPTIONAL REGULATOR-RELATED"/>
    <property type="match status" value="1"/>
</dbReference>
<organism evidence="2 3">
    <name type="scientific">Longibaculum muris</name>
    <dbReference type="NCBI Taxonomy" id="1796628"/>
    <lineage>
        <taxon>Bacteria</taxon>
        <taxon>Bacillati</taxon>
        <taxon>Bacillota</taxon>
        <taxon>Erysipelotrichia</taxon>
        <taxon>Erysipelotrichales</taxon>
        <taxon>Coprobacillaceae</taxon>
        <taxon>Longibaculum</taxon>
    </lineage>
</organism>
<proteinExistence type="predicted"/>
<dbReference type="RefSeq" id="WP_066451319.1">
    <property type="nucleotide sequence ID" value="NZ_JANKBF010000002.1"/>
</dbReference>
<evidence type="ECO:0000313" key="2">
    <source>
        <dbReference type="EMBL" id="TCW02985.1"/>
    </source>
</evidence>
<dbReference type="InterPro" id="IPR007492">
    <property type="entry name" value="LytTR_DNA-bd_dom"/>
</dbReference>
<dbReference type="GO" id="GO:0000156">
    <property type="term" value="F:phosphorelay response regulator activity"/>
    <property type="evidence" value="ECO:0007669"/>
    <property type="project" value="InterPro"/>
</dbReference>
<feature type="domain" description="HTH LytTR-type" evidence="1">
    <location>
        <begin position="36"/>
        <end position="139"/>
    </location>
</feature>
<dbReference type="GO" id="GO:0003677">
    <property type="term" value="F:DNA binding"/>
    <property type="evidence" value="ECO:0007669"/>
    <property type="project" value="InterPro"/>
</dbReference>
<name>A0A4R3Z9A3_9FIRM</name>
<reference evidence="2 3" key="1">
    <citation type="submission" date="2019-03" db="EMBL/GenBank/DDBJ databases">
        <title>Genomic Encyclopedia of Type Strains, Phase IV (KMG-IV): sequencing the most valuable type-strain genomes for metagenomic binning, comparative biology and taxonomic classification.</title>
        <authorList>
            <person name="Goeker M."/>
        </authorList>
    </citation>
    <scope>NUCLEOTIDE SEQUENCE [LARGE SCALE GENOMIC DNA]</scope>
    <source>
        <strain evidence="2 3">DSM 29487</strain>
    </source>
</reference>